<reference evidence="9 10" key="1">
    <citation type="submission" date="2016-04" db="EMBL/GenBank/DDBJ databases">
        <title>Draft genome sequence of freshwater magnetotactic bacteria Magnetospirillum marisnigri SP-1 and Magnetospirillum moscoviense BB-1.</title>
        <authorList>
            <person name="Koziaeva V."/>
            <person name="Dziuba M.V."/>
            <person name="Ivanov T.M."/>
            <person name="Kuznetsov B."/>
            <person name="Grouzdev D.S."/>
        </authorList>
    </citation>
    <scope>NUCLEOTIDE SEQUENCE [LARGE SCALE GENOMIC DNA]</scope>
    <source>
        <strain evidence="9 10">SP-1</strain>
    </source>
</reference>
<dbReference type="InterPro" id="IPR001173">
    <property type="entry name" value="Glyco_trans_2-like"/>
</dbReference>
<name>A0A178MD57_9PROT</name>
<dbReference type="SUPFAM" id="SSF53448">
    <property type="entry name" value="Nucleotide-diphospho-sugar transferases"/>
    <property type="match status" value="1"/>
</dbReference>
<dbReference type="GO" id="GO:0016757">
    <property type="term" value="F:glycosyltransferase activity"/>
    <property type="evidence" value="ECO:0007669"/>
    <property type="project" value="UniProtKB-KW"/>
</dbReference>
<protein>
    <recommendedName>
        <fullName evidence="8">Glycosyltransferase 2-like domain-containing protein</fullName>
    </recommendedName>
</protein>
<evidence type="ECO:0000256" key="5">
    <source>
        <dbReference type="ARBA" id="ARBA00022989"/>
    </source>
</evidence>
<feature type="transmembrane region" description="Helical" evidence="7">
    <location>
        <begin position="231"/>
        <end position="258"/>
    </location>
</feature>
<keyword evidence="6 7" id="KW-0472">Membrane</keyword>
<dbReference type="Gene3D" id="3.90.550.10">
    <property type="entry name" value="Spore Coat Polysaccharide Biosynthesis Protein SpsA, Chain A"/>
    <property type="match status" value="1"/>
</dbReference>
<dbReference type="AlphaFoldDB" id="A0A178MD57"/>
<keyword evidence="2" id="KW-0328">Glycosyltransferase</keyword>
<evidence type="ECO:0000256" key="2">
    <source>
        <dbReference type="ARBA" id="ARBA00022676"/>
    </source>
</evidence>
<evidence type="ECO:0000256" key="6">
    <source>
        <dbReference type="ARBA" id="ARBA00023136"/>
    </source>
</evidence>
<evidence type="ECO:0000259" key="8">
    <source>
        <dbReference type="Pfam" id="PF00535"/>
    </source>
</evidence>
<keyword evidence="4 7" id="KW-0812">Transmembrane</keyword>
<evidence type="ECO:0000313" key="9">
    <source>
        <dbReference type="EMBL" id="OAN46741.1"/>
    </source>
</evidence>
<keyword evidence="5 7" id="KW-1133">Transmembrane helix</keyword>
<proteinExistence type="predicted"/>
<dbReference type="CDD" id="cd04187">
    <property type="entry name" value="DPM1_like_bac"/>
    <property type="match status" value="1"/>
</dbReference>
<dbReference type="STRING" id="1285242.A6A04_06490"/>
<dbReference type="GO" id="GO:0005886">
    <property type="term" value="C:plasma membrane"/>
    <property type="evidence" value="ECO:0007669"/>
    <property type="project" value="TreeGrafter"/>
</dbReference>
<comment type="caution">
    <text evidence="9">The sequence shown here is derived from an EMBL/GenBank/DDBJ whole genome shotgun (WGS) entry which is preliminary data.</text>
</comment>
<organism evidence="9 10">
    <name type="scientific">Paramagnetospirillum marisnigri</name>
    <dbReference type="NCBI Taxonomy" id="1285242"/>
    <lineage>
        <taxon>Bacteria</taxon>
        <taxon>Pseudomonadati</taxon>
        <taxon>Pseudomonadota</taxon>
        <taxon>Alphaproteobacteria</taxon>
        <taxon>Rhodospirillales</taxon>
        <taxon>Magnetospirillaceae</taxon>
        <taxon>Paramagnetospirillum</taxon>
    </lineage>
</organism>
<dbReference type="RefSeq" id="WP_068495020.1">
    <property type="nucleotide sequence ID" value="NZ_LWQT01000088.1"/>
</dbReference>
<dbReference type="InterPro" id="IPR029044">
    <property type="entry name" value="Nucleotide-diphossugar_trans"/>
</dbReference>
<evidence type="ECO:0000256" key="3">
    <source>
        <dbReference type="ARBA" id="ARBA00022679"/>
    </source>
</evidence>
<dbReference type="EMBL" id="LWQT01000088">
    <property type="protein sequence ID" value="OAN46741.1"/>
    <property type="molecule type" value="Genomic_DNA"/>
</dbReference>
<keyword evidence="10" id="KW-1185">Reference proteome</keyword>
<dbReference type="PANTHER" id="PTHR48090">
    <property type="entry name" value="UNDECAPRENYL-PHOSPHATE 4-DEOXY-4-FORMAMIDO-L-ARABINOSE TRANSFERASE-RELATED"/>
    <property type="match status" value="1"/>
</dbReference>
<dbReference type="PANTHER" id="PTHR48090:SF1">
    <property type="entry name" value="PROPHAGE BACTOPRENOL GLUCOSYL TRANSFERASE HOMOLOG"/>
    <property type="match status" value="1"/>
</dbReference>
<keyword evidence="3" id="KW-0808">Transferase</keyword>
<comment type="subcellular location">
    <subcellularLocation>
        <location evidence="1">Membrane</location>
        <topology evidence="1">Multi-pass membrane protein</topology>
    </subcellularLocation>
</comment>
<feature type="domain" description="Glycosyltransferase 2-like" evidence="8">
    <location>
        <begin position="7"/>
        <end position="170"/>
    </location>
</feature>
<sequence>MKSDLVSIILSFRNEEDNLPELIRRLTLMADSQPEGYEFIFVNDCSCDRSREILVEARAKDPRVKFLTTARRAGPSEGVLAGLAAATGDALIYMDCDLQDPPELLPTLLAHWRDGCDVVHTRRIARHGEDPVRMWLTRRAYQIINWTSRGQMPIESGDFKLLSRRAAQHLLSLREHDPYIRGLAVWLGFKQAFVDYERQARHCGESKFTGLHRNAFKATVAGITSFSFLPIYLTLCAGLAGSALVPVLLLAALVAWGLGGGVSGWLIAALAFFLWGSVMTALGAVGLYIVRIYKEVRGRPRWIVAEAEGLDIVPDRAVMGPS</sequence>
<dbReference type="Pfam" id="PF00535">
    <property type="entry name" value="Glycos_transf_2"/>
    <property type="match status" value="1"/>
</dbReference>
<evidence type="ECO:0000256" key="1">
    <source>
        <dbReference type="ARBA" id="ARBA00004141"/>
    </source>
</evidence>
<feature type="transmembrane region" description="Helical" evidence="7">
    <location>
        <begin position="264"/>
        <end position="290"/>
    </location>
</feature>
<evidence type="ECO:0000256" key="7">
    <source>
        <dbReference type="SAM" id="Phobius"/>
    </source>
</evidence>
<dbReference type="Proteomes" id="UP000078428">
    <property type="component" value="Unassembled WGS sequence"/>
</dbReference>
<evidence type="ECO:0000256" key="4">
    <source>
        <dbReference type="ARBA" id="ARBA00022692"/>
    </source>
</evidence>
<evidence type="ECO:0000313" key="10">
    <source>
        <dbReference type="Proteomes" id="UP000078428"/>
    </source>
</evidence>
<gene>
    <name evidence="9" type="ORF">A6A04_06490</name>
</gene>
<dbReference type="InterPro" id="IPR050256">
    <property type="entry name" value="Glycosyltransferase_2"/>
</dbReference>
<accession>A0A178MD57</accession>